<dbReference type="GO" id="GO:0005576">
    <property type="term" value="C:extracellular region"/>
    <property type="evidence" value="ECO:0007669"/>
    <property type="project" value="TreeGrafter"/>
</dbReference>
<evidence type="ECO:0000256" key="9">
    <source>
        <dbReference type="PROSITE-ProRule" id="PRU01373"/>
    </source>
</evidence>
<dbReference type="EMBL" id="OAOQ01000001">
    <property type="protein sequence ID" value="SNX67443.1"/>
    <property type="molecule type" value="Genomic_DNA"/>
</dbReference>
<dbReference type="OrthoDB" id="9795305at2"/>
<dbReference type="Proteomes" id="UP000219467">
    <property type="component" value="Unassembled WGS sequence"/>
</dbReference>
<dbReference type="SUPFAM" id="SSF141523">
    <property type="entry name" value="L,D-transpeptidase catalytic domain-like"/>
    <property type="match status" value="1"/>
</dbReference>
<dbReference type="Gene3D" id="2.40.440.10">
    <property type="entry name" value="L,D-transpeptidase catalytic domain-like"/>
    <property type="match status" value="1"/>
</dbReference>
<dbReference type="GO" id="GO:0071555">
    <property type="term" value="P:cell wall organization"/>
    <property type="evidence" value="ECO:0007669"/>
    <property type="project" value="UniProtKB-UniRule"/>
</dbReference>
<gene>
    <name evidence="12" type="ORF">SAMN05878503_10177</name>
</gene>
<sequence length="182" mass="19866">MEKLNLRRRGVLSAAVASLTGIVLAGGTSTGMSAPARVVDWREHFDRLNNGAILADLRERMLHFWQAEGGAPRSYRISVPQGRDVLRPGMTRVIRKVEGPTWRPTPAMRERNPRLPSSLPPGPGNPFGSHALYLDWDHVRIHGSADPAEIGRETAHGCIGLANADIVELFVSVTVGTPVRLI</sequence>
<dbReference type="PROSITE" id="PS52029">
    <property type="entry name" value="LD_TPASE"/>
    <property type="match status" value="1"/>
</dbReference>
<dbReference type="InterPro" id="IPR050979">
    <property type="entry name" value="LD-transpeptidase"/>
</dbReference>
<dbReference type="AlphaFoldDB" id="A0A285CK86"/>
<dbReference type="PROSITE" id="PS00166">
    <property type="entry name" value="ENOYL_COA_HYDRATASE"/>
    <property type="match status" value="1"/>
</dbReference>
<feature type="region of interest" description="Disordered" evidence="10">
    <location>
        <begin position="102"/>
        <end position="122"/>
    </location>
</feature>
<evidence type="ECO:0000256" key="8">
    <source>
        <dbReference type="ARBA" id="ARBA00023316"/>
    </source>
</evidence>
<evidence type="ECO:0000256" key="2">
    <source>
        <dbReference type="ARBA" id="ARBA00005992"/>
    </source>
</evidence>
<proteinExistence type="inferred from homology"/>
<keyword evidence="3" id="KW-0328">Glycosyltransferase</keyword>
<dbReference type="Pfam" id="PF03734">
    <property type="entry name" value="YkuD"/>
    <property type="match status" value="1"/>
</dbReference>
<dbReference type="PANTHER" id="PTHR30582">
    <property type="entry name" value="L,D-TRANSPEPTIDASE"/>
    <property type="match status" value="1"/>
</dbReference>
<name>A0A285CK86_9RHOB</name>
<keyword evidence="13" id="KW-1185">Reference proteome</keyword>
<dbReference type="InterPro" id="IPR018376">
    <property type="entry name" value="Enoyl-CoA_hyd/isom_CS"/>
</dbReference>
<protein>
    <submittedName>
        <fullName evidence="12">L,D-transpeptidase-like protein</fullName>
    </submittedName>
</protein>
<dbReference type="GO" id="GO:0016757">
    <property type="term" value="F:glycosyltransferase activity"/>
    <property type="evidence" value="ECO:0007669"/>
    <property type="project" value="UniProtKB-KW"/>
</dbReference>
<organism evidence="12 13">
    <name type="scientific">Cereibacter ovatus</name>
    <dbReference type="NCBI Taxonomy" id="439529"/>
    <lineage>
        <taxon>Bacteria</taxon>
        <taxon>Pseudomonadati</taxon>
        <taxon>Pseudomonadota</taxon>
        <taxon>Alphaproteobacteria</taxon>
        <taxon>Rhodobacterales</taxon>
        <taxon>Paracoccaceae</taxon>
        <taxon>Cereibacter</taxon>
    </lineage>
</organism>
<keyword evidence="8 9" id="KW-0961">Cell wall biogenesis/degradation</keyword>
<evidence type="ECO:0000313" key="12">
    <source>
        <dbReference type="EMBL" id="SNX67443.1"/>
    </source>
</evidence>
<dbReference type="PANTHER" id="PTHR30582:SF24">
    <property type="entry name" value="L,D-TRANSPEPTIDASE ERFK_SRFK-RELATED"/>
    <property type="match status" value="1"/>
</dbReference>
<comment type="similarity">
    <text evidence="2">Belongs to the YkuD family.</text>
</comment>
<feature type="active site" description="Proton donor/acceptor" evidence="9">
    <location>
        <position position="142"/>
    </location>
</feature>
<evidence type="ECO:0000256" key="7">
    <source>
        <dbReference type="ARBA" id="ARBA00022984"/>
    </source>
</evidence>
<feature type="domain" description="L,D-TPase catalytic" evidence="11">
    <location>
        <begin position="51"/>
        <end position="182"/>
    </location>
</feature>
<keyword evidence="6 9" id="KW-0133">Cell shape</keyword>
<accession>A0A285CK86</accession>
<evidence type="ECO:0000256" key="3">
    <source>
        <dbReference type="ARBA" id="ARBA00022676"/>
    </source>
</evidence>
<keyword evidence="4" id="KW-0808">Transferase</keyword>
<dbReference type="UniPathway" id="UPA00219"/>
<dbReference type="InterPro" id="IPR005490">
    <property type="entry name" value="LD_TPept_cat_dom"/>
</dbReference>
<comment type="pathway">
    <text evidence="1 9">Cell wall biogenesis; peptidoglycan biosynthesis.</text>
</comment>
<reference evidence="13" key="1">
    <citation type="submission" date="2017-08" db="EMBL/GenBank/DDBJ databases">
        <authorList>
            <person name="Varghese N."/>
            <person name="Submissions S."/>
        </authorList>
    </citation>
    <scope>NUCLEOTIDE SEQUENCE [LARGE SCALE GENOMIC DNA]</scope>
    <source>
        <strain evidence="13">JA234</strain>
    </source>
</reference>
<evidence type="ECO:0000256" key="1">
    <source>
        <dbReference type="ARBA" id="ARBA00004752"/>
    </source>
</evidence>
<dbReference type="PROSITE" id="PS51318">
    <property type="entry name" value="TAT"/>
    <property type="match status" value="1"/>
</dbReference>
<dbReference type="GO" id="GO:0071972">
    <property type="term" value="F:peptidoglycan L,D-transpeptidase activity"/>
    <property type="evidence" value="ECO:0007669"/>
    <property type="project" value="TreeGrafter"/>
</dbReference>
<keyword evidence="5" id="KW-0378">Hydrolase</keyword>
<dbReference type="GO" id="GO:0018104">
    <property type="term" value="P:peptidoglycan-protein cross-linking"/>
    <property type="evidence" value="ECO:0007669"/>
    <property type="project" value="TreeGrafter"/>
</dbReference>
<dbReference type="GO" id="GO:0008360">
    <property type="term" value="P:regulation of cell shape"/>
    <property type="evidence" value="ECO:0007669"/>
    <property type="project" value="UniProtKB-UniRule"/>
</dbReference>
<dbReference type="InterPro" id="IPR006311">
    <property type="entry name" value="TAT_signal"/>
</dbReference>
<evidence type="ECO:0000259" key="11">
    <source>
        <dbReference type="PROSITE" id="PS52029"/>
    </source>
</evidence>
<evidence type="ECO:0000256" key="5">
    <source>
        <dbReference type="ARBA" id="ARBA00022801"/>
    </source>
</evidence>
<evidence type="ECO:0000256" key="4">
    <source>
        <dbReference type="ARBA" id="ARBA00022679"/>
    </source>
</evidence>
<evidence type="ECO:0000256" key="6">
    <source>
        <dbReference type="ARBA" id="ARBA00022960"/>
    </source>
</evidence>
<keyword evidence="7 9" id="KW-0573">Peptidoglycan synthesis</keyword>
<evidence type="ECO:0000313" key="13">
    <source>
        <dbReference type="Proteomes" id="UP000219467"/>
    </source>
</evidence>
<feature type="active site" description="Nucleophile" evidence="9">
    <location>
        <position position="158"/>
    </location>
</feature>
<dbReference type="InterPro" id="IPR038063">
    <property type="entry name" value="Transpep_catalytic_dom"/>
</dbReference>
<evidence type="ECO:0000256" key="10">
    <source>
        <dbReference type="SAM" id="MobiDB-lite"/>
    </source>
</evidence>
<dbReference type="CDD" id="cd16913">
    <property type="entry name" value="YkuD_like"/>
    <property type="match status" value="1"/>
</dbReference>